<dbReference type="Pfam" id="PF02362">
    <property type="entry name" value="B3"/>
    <property type="match status" value="1"/>
</dbReference>
<accession>A0A9D4Y7I9</accession>
<evidence type="ECO:0000256" key="3">
    <source>
        <dbReference type="ARBA" id="ARBA00023015"/>
    </source>
</evidence>
<evidence type="ECO:0000313" key="10">
    <source>
        <dbReference type="EMBL" id="KAI5434207.1"/>
    </source>
</evidence>
<dbReference type="Proteomes" id="UP001058974">
    <property type="component" value="Chromosome 2"/>
</dbReference>
<feature type="domain" description="TF-B3" evidence="9">
    <location>
        <begin position="105"/>
        <end position="209"/>
    </location>
</feature>
<keyword evidence="4 8" id="KW-0238">DNA-binding</keyword>
<dbReference type="GO" id="GO:0005634">
    <property type="term" value="C:nucleus"/>
    <property type="evidence" value="ECO:0007669"/>
    <property type="project" value="UniProtKB-SubCell"/>
</dbReference>
<evidence type="ECO:0000256" key="6">
    <source>
        <dbReference type="ARBA" id="ARBA00023242"/>
    </source>
</evidence>
<dbReference type="Pfam" id="PF06507">
    <property type="entry name" value="ARF_AD"/>
    <property type="match status" value="1"/>
</dbReference>
<keyword evidence="6 8" id="KW-0539">Nucleus</keyword>
<evidence type="ECO:0000259" key="9">
    <source>
        <dbReference type="PROSITE" id="PS50863"/>
    </source>
</evidence>
<dbReference type="GO" id="GO:0009734">
    <property type="term" value="P:auxin-activated signaling pathway"/>
    <property type="evidence" value="ECO:0007669"/>
    <property type="project" value="UniProtKB-KW"/>
</dbReference>
<comment type="function">
    <text evidence="8">Auxin response factors (ARFs) are transcriptional factors that bind specifically to the DNA sequence 5'-TGTCTC-3' found in the auxin-responsive promoter elements (AuxREs).</text>
</comment>
<dbReference type="Gramene" id="Psat0s2272g0160.1">
    <property type="protein sequence ID" value="Psat0s2272g0160.1.cds"/>
    <property type="gene ID" value="Psat0s2272g0160"/>
</dbReference>
<dbReference type="GO" id="GO:0006355">
    <property type="term" value="P:regulation of DNA-templated transcription"/>
    <property type="evidence" value="ECO:0007669"/>
    <property type="project" value="InterPro"/>
</dbReference>
<dbReference type="PROSITE" id="PS50863">
    <property type="entry name" value="B3"/>
    <property type="match status" value="1"/>
</dbReference>
<evidence type="ECO:0000256" key="5">
    <source>
        <dbReference type="ARBA" id="ARBA00023163"/>
    </source>
</evidence>
<dbReference type="InterPro" id="IPR003340">
    <property type="entry name" value="B3_DNA-bd"/>
</dbReference>
<dbReference type="CDD" id="cd10017">
    <property type="entry name" value="B3_DNA"/>
    <property type="match status" value="1"/>
</dbReference>
<evidence type="ECO:0000256" key="7">
    <source>
        <dbReference type="ARBA" id="ARBA00023294"/>
    </source>
</evidence>
<dbReference type="InterPro" id="IPR010525">
    <property type="entry name" value="ARF_dom"/>
</dbReference>
<protein>
    <recommendedName>
        <fullName evidence="8">Auxin response factor</fullName>
    </recommendedName>
</protein>
<reference evidence="10 11" key="1">
    <citation type="journal article" date="2022" name="Nat. Genet.">
        <title>Improved pea reference genome and pan-genome highlight genomic features and evolutionary characteristics.</title>
        <authorList>
            <person name="Yang T."/>
            <person name="Liu R."/>
            <person name="Luo Y."/>
            <person name="Hu S."/>
            <person name="Wang D."/>
            <person name="Wang C."/>
            <person name="Pandey M.K."/>
            <person name="Ge S."/>
            <person name="Xu Q."/>
            <person name="Li N."/>
            <person name="Li G."/>
            <person name="Huang Y."/>
            <person name="Saxena R.K."/>
            <person name="Ji Y."/>
            <person name="Li M."/>
            <person name="Yan X."/>
            <person name="He Y."/>
            <person name="Liu Y."/>
            <person name="Wang X."/>
            <person name="Xiang C."/>
            <person name="Varshney R.K."/>
            <person name="Ding H."/>
            <person name="Gao S."/>
            <person name="Zong X."/>
        </authorList>
    </citation>
    <scope>NUCLEOTIDE SEQUENCE [LARGE SCALE GENOMIC DNA]</scope>
    <source>
        <strain evidence="10 11">cv. Zhongwan 6</strain>
    </source>
</reference>
<keyword evidence="11" id="KW-1185">Reference proteome</keyword>
<sequence>MSQQQHHRVDQKIWQICAGDSFTVPKLHSKVYYFPEGHLQHVCPNTQTLDGCRPMILCTVSAIDLLADPETYRVYAKLLLTPAIDGSVVPLETSNEEDGDEIVSFAKTLTNTDVLSRGKLYVPLACANSIFPALPPLESRNQSLFQDLFLTDICGVVWKFRHVHRRYHQHLFTTGWSGFVGEKKLLGGDTVVFIKNSAGSISLGIRRKTKFTAVAAANIAEKEVNMAIKLAEKNAAFEAVYYPSVGGCDFVVGEKIVEDAMKVNWSRGMRVTHMVKNDDTSKGYFIFHGTISNLESPSTRPWRMLQIEWDEAYVPQNLKQLSPWQVELNSKTPTPRILSPPRKKLRGAQRSVLSSEIERDYSFIPRLELGFPNNMHNLVTTQISSNFLKNDILRNSSMAGLHNLSRELDINTKKTSPGSIMLFGQMIRPIESDLSDSDIKKDDGCKINNER</sequence>
<evidence type="ECO:0000256" key="2">
    <source>
        <dbReference type="ARBA" id="ARBA00007853"/>
    </source>
</evidence>
<evidence type="ECO:0000256" key="8">
    <source>
        <dbReference type="RuleBase" id="RU004561"/>
    </source>
</evidence>
<keyword evidence="7 8" id="KW-0927">Auxin signaling pathway</keyword>
<comment type="caution">
    <text evidence="10">The sequence shown here is derived from an EMBL/GenBank/DDBJ whole genome shotgun (WGS) entry which is preliminary data.</text>
</comment>
<organism evidence="10 11">
    <name type="scientific">Pisum sativum</name>
    <name type="common">Garden pea</name>
    <name type="synonym">Lathyrus oleraceus</name>
    <dbReference type="NCBI Taxonomy" id="3888"/>
    <lineage>
        <taxon>Eukaryota</taxon>
        <taxon>Viridiplantae</taxon>
        <taxon>Streptophyta</taxon>
        <taxon>Embryophyta</taxon>
        <taxon>Tracheophyta</taxon>
        <taxon>Spermatophyta</taxon>
        <taxon>Magnoliopsida</taxon>
        <taxon>eudicotyledons</taxon>
        <taxon>Gunneridae</taxon>
        <taxon>Pentapetalae</taxon>
        <taxon>rosids</taxon>
        <taxon>fabids</taxon>
        <taxon>Fabales</taxon>
        <taxon>Fabaceae</taxon>
        <taxon>Papilionoideae</taxon>
        <taxon>50 kb inversion clade</taxon>
        <taxon>NPAAA clade</taxon>
        <taxon>Hologalegina</taxon>
        <taxon>IRL clade</taxon>
        <taxon>Fabeae</taxon>
        <taxon>Lathyrus</taxon>
    </lineage>
</organism>
<dbReference type="Gene3D" id="2.40.330.10">
    <property type="entry name" value="DNA-binding pseudobarrel domain"/>
    <property type="match status" value="1"/>
</dbReference>
<comment type="similarity">
    <text evidence="2 8">Belongs to the ARF family.</text>
</comment>
<dbReference type="InterPro" id="IPR015300">
    <property type="entry name" value="DNA-bd_pseudobarrel_sf"/>
</dbReference>
<dbReference type="PANTHER" id="PTHR31384">
    <property type="entry name" value="AUXIN RESPONSE FACTOR 4-RELATED"/>
    <property type="match status" value="1"/>
</dbReference>
<dbReference type="InterPro" id="IPR044835">
    <property type="entry name" value="ARF_plant"/>
</dbReference>
<dbReference type="AlphaFoldDB" id="A0A9D4Y7I9"/>
<name>A0A9D4Y7I9_PEA</name>
<dbReference type="Gene3D" id="2.30.30.1040">
    <property type="match status" value="1"/>
</dbReference>
<comment type="subunit">
    <text evidence="8">Homodimers and heterodimers.</text>
</comment>
<keyword evidence="3 8" id="KW-0805">Transcription regulation</keyword>
<gene>
    <name evidence="10" type="ORF">KIW84_021174</name>
</gene>
<proteinExistence type="inferred from homology"/>
<evidence type="ECO:0000313" key="11">
    <source>
        <dbReference type="Proteomes" id="UP001058974"/>
    </source>
</evidence>
<evidence type="ECO:0000256" key="4">
    <source>
        <dbReference type="ARBA" id="ARBA00023125"/>
    </source>
</evidence>
<keyword evidence="5 8" id="KW-0804">Transcription</keyword>
<evidence type="ECO:0000256" key="1">
    <source>
        <dbReference type="ARBA" id="ARBA00004123"/>
    </source>
</evidence>
<dbReference type="EMBL" id="JAMSHJ010000002">
    <property type="protein sequence ID" value="KAI5434207.1"/>
    <property type="molecule type" value="Genomic_DNA"/>
</dbReference>
<dbReference type="Gramene" id="Psat02G0117400-T1">
    <property type="protein sequence ID" value="KAI5434207.1"/>
    <property type="gene ID" value="KIW84_021174"/>
</dbReference>
<comment type="subcellular location">
    <subcellularLocation>
        <location evidence="1 8">Nucleus</location>
    </subcellularLocation>
</comment>
<dbReference type="SMART" id="SM01019">
    <property type="entry name" value="B3"/>
    <property type="match status" value="1"/>
</dbReference>
<dbReference type="SUPFAM" id="SSF101936">
    <property type="entry name" value="DNA-binding pseudobarrel domain"/>
    <property type="match status" value="1"/>
</dbReference>
<dbReference type="GO" id="GO:0003677">
    <property type="term" value="F:DNA binding"/>
    <property type="evidence" value="ECO:0007669"/>
    <property type="project" value="UniProtKB-KW"/>
</dbReference>
<dbReference type="PANTHER" id="PTHR31384:SF94">
    <property type="entry name" value="AUXIN RESPONSE FACTOR 17"/>
    <property type="match status" value="1"/>
</dbReference>